<feature type="chain" id="PRO_5040455561" description="EF-hand domain-containing protein" evidence="17">
    <location>
        <begin position="20"/>
        <end position="592"/>
    </location>
</feature>
<dbReference type="InterPro" id="IPR040250">
    <property type="entry name" value="Nucleobindin"/>
</dbReference>
<dbReference type="Proteomes" id="UP001153321">
    <property type="component" value="Chromosome Z"/>
</dbReference>
<gene>
    <name evidence="19" type="ORF">SPLIT_LOCUS13058</name>
</gene>
<evidence type="ECO:0000256" key="12">
    <source>
        <dbReference type="ARBA" id="ARBA00022837"/>
    </source>
</evidence>
<comment type="subcellular location">
    <subcellularLocation>
        <location evidence="2">Cytoplasm</location>
    </subcellularLocation>
    <subcellularLocation>
        <location evidence="3">Golgi apparatus</location>
    </subcellularLocation>
    <subcellularLocation>
        <location evidence="1">Membrane</location>
        <topology evidence="1">Peripheral membrane protein</topology>
    </subcellularLocation>
    <subcellularLocation>
        <location evidence="4">Secreted</location>
    </subcellularLocation>
</comment>
<reference evidence="19" key="1">
    <citation type="submission" date="2022-02" db="EMBL/GenBank/DDBJ databases">
        <authorList>
            <person name="King R."/>
        </authorList>
    </citation>
    <scope>NUCLEOTIDE SEQUENCE</scope>
</reference>
<feature type="region of interest" description="Disordered" evidence="16">
    <location>
        <begin position="388"/>
        <end position="592"/>
    </location>
</feature>
<feature type="signal peptide" evidence="17">
    <location>
        <begin position="1"/>
        <end position="19"/>
    </location>
</feature>
<dbReference type="GO" id="GO:0003677">
    <property type="term" value="F:DNA binding"/>
    <property type="evidence" value="ECO:0007669"/>
    <property type="project" value="UniProtKB-KW"/>
</dbReference>
<feature type="compositionally biased region" description="Low complexity" evidence="16">
    <location>
        <begin position="388"/>
        <end position="577"/>
    </location>
</feature>
<evidence type="ECO:0000256" key="2">
    <source>
        <dbReference type="ARBA" id="ARBA00004496"/>
    </source>
</evidence>
<dbReference type="GO" id="GO:0005793">
    <property type="term" value="C:endoplasmic reticulum-Golgi intermediate compartment"/>
    <property type="evidence" value="ECO:0007669"/>
    <property type="project" value="TreeGrafter"/>
</dbReference>
<name>A0A9P0N9W1_SPOLI</name>
<organism evidence="19 20">
    <name type="scientific">Spodoptera littoralis</name>
    <name type="common">Egyptian cotton leafworm</name>
    <dbReference type="NCBI Taxonomy" id="7109"/>
    <lineage>
        <taxon>Eukaryota</taxon>
        <taxon>Metazoa</taxon>
        <taxon>Ecdysozoa</taxon>
        <taxon>Arthropoda</taxon>
        <taxon>Hexapoda</taxon>
        <taxon>Insecta</taxon>
        <taxon>Pterygota</taxon>
        <taxon>Neoptera</taxon>
        <taxon>Endopterygota</taxon>
        <taxon>Lepidoptera</taxon>
        <taxon>Glossata</taxon>
        <taxon>Ditrysia</taxon>
        <taxon>Noctuoidea</taxon>
        <taxon>Noctuidae</taxon>
        <taxon>Amphipyrinae</taxon>
        <taxon>Spodoptera</taxon>
    </lineage>
</organism>
<evidence type="ECO:0000256" key="14">
    <source>
        <dbReference type="ARBA" id="ARBA00023125"/>
    </source>
</evidence>
<evidence type="ECO:0000256" key="3">
    <source>
        <dbReference type="ARBA" id="ARBA00004555"/>
    </source>
</evidence>
<keyword evidence="11" id="KW-0677">Repeat</keyword>
<dbReference type="GO" id="GO:0005794">
    <property type="term" value="C:Golgi apparatus"/>
    <property type="evidence" value="ECO:0007669"/>
    <property type="project" value="UniProtKB-SubCell"/>
</dbReference>
<dbReference type="EMBL" id="LR824562">
    <property type="protein sequence ID" value="CAH1647711.1"/>
    <property type="molecule type" value="Genomic_DNA"/>
</dbReference>
<dbReference type="GO" id="GO:0005085">
    <property type="term" value="F:guanyl-nucleotide exchange factor activity"/>
    <property type="evidence" value="ECO:0007669"/>
    <property type="project" value="UniProtKB-KW"/>
</dbReference>
<dbReference type="InterPro" id="IPR018247">
    <property type="entry name" value="EF_Hand_1_Ca_BS"/>
</dbReference>
<evidence type="ECO:0000256" key="7">
    <source>
        <dbReference type="ARBA" id="ARBA00022525"/>
    </source>
</evidence>
<keyword evidence="14" id="KW-0238">DNA-binding</keyword>
<dbReference type="GO" id="GO:0070062">
    <property type="term" value="C:extracellular exosome"/>
    <property type="evidence" value="ECO:0007669"/>
    <property type="project" value="TreeGrafter"/>
</dbReference>
<keyword evidence="7" id="KW-0964">Secreted</keyword>
<dbReference type="CDD" id="cd00051">
    <property type="entry name" value="EFh"/>
    <property type="match status" value="1"/>
</dbReference>
<dbReference type="GO" id="GO:0016020">
    <property type="term" value="C:membrane"/>
    <property type="evidence" value="ECO:0007669"/>
    <property type="project" value="UniProtKB-SubCell"/>
</dbReference>
<evidence type="ECO:0000256" key="9">
    <source>
        <dbReference type="ARBA" id="ARBA00022658"/>
    </source>
</evidence>
<evidence type="ECO:0000256" key="17">
    <source>
        <dbReference type="SAM" id="SignalP"/>
    </source>
</evidence>
<dbReference type="InterPro" id="IPR011992">
    <property type="entry name" value="EF-hand-dom_pair"/>
</dbReference>
<dbReference type="Gene3D" id="1.10.238.10">
    <property type="entry name" value="EF-hand"/>
    <property type="match status" value="1"/>
</dbReference>
<keyword evidence="20" id="KW-1185">Reference proteome</keyword>
<evidence type="ECO:0000256" key="11">
    <source>
        <dbReference type="ARBA" id="ARBA00022737"/>
    </source>
</evidence>
<evidence type="ECO:0000256" key="8">
    <source>
        <dbReference type="ARBA" id="ARBA00022553"/>
    </source>
</evidence>
<keyword evidence="10 17" id="KW-0732">Signal</keyword>
<evidence type="ECO:0000256" key="4">
    <source>
        <dbReference type="ARBA" id="ARBA00004613"/>
    </source>
</evidence>
<evidence type="ECO:0000313" key="19">
    <source>
        <dbReference type="EMBL" id="CAH1647711.1"/>
    </source>
</evidence>
<comment type="similarity">
    <text evidence="5">Belongs to the nucleobindin family.</text>
</comment>
<dbReference type="GO" id="GO:0005509">
    <property type="term" value="F:calcium ion binding"/>
    <property type="evidence" value="ECO:0007669"/>
    <property type="project" value="InterPro"/>
</dbReference>
<keyword evidence="9" id="KW-0344">Guanine-nucleotide releasing factor</keyword>
<evidence type="ECO:0000313" key="20">
    <source>
        <dbReference type="Proteomes" id="UP001153321"/>
    </source>
</evidence>
<sequence>MKLLSSLLFVLMILHCSYAPPVTPDKSNEQDSEVKDDLEEYMEYHRYLKEVVQALESDPDFRERLEKANEDDVRSGKIAEQLDFVNHNVRTKLDEIKRRELDRLRHLATKQFELTNNLEQHPGQVATNEHLDHNNPHTFEIEDLKKLIKKTTADLEAADKKRKEEFKEYEMQKKFEEHQKVEGMEEAQKKEYLEKAKQEEEAIKHHKPLHHPGSKQQLEEVWEKQDHMEQQQFDPKAFFMMHDVDGNGVWDADEVKALFIKELDKLYGPGGPNKDLHERAEEMERMREHVFKENDKNRDGLIDFNEFMTETQKAEFNQDEGWKTLEENQVYTQAEYEEYERRRMDEMRYLQQRGLVDAHGQPIPGAQHQIHQALQQYRAYQHQQAYQQQVAHQQQFQGQQQYYPPGPQGQMPPGQVPPYQQHPSQYQQGQPQYQQGQGQYQQPPQGQYQQVPQGQYQQAPQGQYQQPPQGQYQQPPQGQYQQPPQGQYQQPPQGQFQQPPPAQYQGQQPQGQQAPVAQGQAPPQANVNQAQVPSVQPVQAQGQAQPSQGQAQQVPVQAQAQVPAQATHQVPQQAPPQGQAPPVPAQNVGANH</sequence>
<feature type="domain" description="EF-hand" evidence="18">
    <location>
        <begin position="282"/>
        <end position="317"/>
    </location>
</feature>
<dbReference type="InterPro" id="IPR057576">
    <property type="entry name" value="NUCB1_N"/>
</dbReference>
<evidence type="ECO:0000256" key="13">
    <source>
        <dbReference type="ARBA" id="ARBA00023034"/>
    </source>
</evidence>
<dbReference type="AlphaFoldDB" id="A0A9P0N9W1"/>
<evidence type="ECO:0000256" key="16">
    <source>
        <dbReference type="SAM" id="MobiDB-lite"/>
    </source>
</evidence>
<keyword evidence="15" id="KW-0472">Membrane</keyword>
<dbReference type="PROSITE" id="PS00018">
    <property type="entry name" value="EF_HAND_1"/>
    <property type="match status" value="1"/>
</dbReference>
<accession>A0A9P0N9W1</accession>
<feature type="domain" description="EF-hand" evidence="18">
    <location>
        <begin position="230"/>
        <end position="265"/>
    </location>
</feature>
<protein>
    <recommendedName>
        <fullName evidence="18">EF-hand domain-containing protein</fullName>
    </recommendedName>
</protein>
<dbReference type="PANTHER" id="PTHR19237:SF20">
    <property type="entry name" value="NUCLEOBINDIN 1"/>
    <property type="match status" value="1"/>
</dbReference>
<dbReference type="PANTHER" id="PTHR19237">
    <property type="entry name" value="NUCLEOBINDIN"/>
    <property type="match status" value="1"/>
</dbReference>
<keyword evidence="6" id="KW-0963">Cytoplasm</keyword>
<evidence type="ECO:0000256" key="5">
    <source>
        <dbReference type="ARBA" id="ARBA00008063"/>
    </source>
</evidence>
<dbReference type="InterPro" id="IPR002048">
    <property type="entry name" value="EF_hand_dom"/>
</dbReference>
<proteinExistence type="inferred from homology"/>
<keyword evidence="12" id="KW-0106">Calcium</keyword>
<keyword evidence="13" id="KW-0333">Golgi apparatus</keyword>
<evidence type="ECO:0000259" key="18">
    <source>
        <dbReference type="PROSITE" id="PS50222"/>
    </source>
</evidence>
<evidence type="ECO:0000256" key="10">
    <source>
        <dbReference type="ARBA" id="ARBA00022729"/>
    </source>
</evidence>
<dbReference type="SUPFAM" id="SSF47473">
    <property type="entry name" value="EF-hand"/>
    <property type="match status" value="1"/>
</dbReference>
<evidence type="ECO:0000256" key="6">
    <source>
        <dbReference type="ARBA" id="ARBA00022490"/>
    </source>
</evidence>
<evidence type="ECO:0000256" key="15">
    <source>
        <dbReference type="ARBA" id="ARBA00023136"/>
    </source>
</evidence>
<keyword evidence="8" id="KW-0597">Phosphoprotein</keyword>
<dbReference type="PROSITE" id="PS50222">
    <property type="entry name" value="EF_HAND_2"/>
    <property type="match status" value="2"/>
</dbReference>
<evidence type="ECO:0000256" key="1">
    <source>
        <dbReference type="ARBA" id="ARBA00004170"/>
    </source>
</evidence>
<dbReference type="Pfam" id="PF25434">
    <property type="entry name" value="NUCB1_N"/>
    <property type="match status" value="1"/>
</dbReference>